<dbReference type="Proteomes" id="UP000015503">
    <property type="component" value="Chromosome"/>
</dbReference>
<protein>
    <recommendedName>
        <fullName evidence="11">DoxX family protein</fullName>
    </recommendedName>
</protein>
<keyword evidence="3" id="KW-1003">Cell membrane</keyword>
<evidence type="ECO:0000256" key="7">
    <source>
        <dbReference type="SAM" id="MobiDB-lite"/>
    </source>
</evidence>
<evidence type="ECO:0000256" key="1">
    <source>
        <dbReference type="ARBA" id="ARBA00004651"/>
    </source>
</evidence>
<dbReference type="EMBL" id="AP013068">
    <property type="protein sequence ID" value="BAN48791.1"/>
    <property type="molecule type" value="Genomic_DNA"/>
</dbReference>
<evidence type="ECO:0000256" key="8">
    <source>
        <dbReference type="SAM" id="Phobius"/>
    </source>
</evidence>
<evidence type="ECO:0000256" key="5">
    <source>
        <dbReference type="ARBA" id="ARBA00022989"/>
    </source>
</evidence>
<organism evidence="9 10">
    <name type="scientific">Metapseudomonas resinovorans NBRC 106553</name>
    <dbReference type="NCBI Taxonomy" id="1245471"/>
    <lineage>
        <taxon>Bacteria</taxon>
        <taxon>Pseudomonadati</taxon>
        <taxon>Pseudomonadota</taxon>
        <taxon>Gammaproteobacteria</taxon>
        <taxon>Pseudomonadales</taxon>
        <taxon>Pseudomonadaceae</taxon>
        <taxon>Metapseudomonas</taxon>
    </lineage>
</organism>
<evidence type="ECO:0000256" key="6">
    <source>
        <dbReference type="ARBA" id="ARBA00023136"/>
    </source>
</evidence>
<proteinExistence type="inferred from homology"/>
<comment type="subcellular location">
    <subcellularLocation>
        <location evidence="1">Cell membrane</location>
        <topology evidence="1">Multi-pass membrane protein</topology>
    </subcellularLocation>
</comment>
<feature type="transmembrane region" description="Helical" evidence="8">
    <location>
        <begin position="90"/>
        <end position="110"/>
    </location>
</feature>
<evidence type="ECO:0000313" key="9">
    <source>
        <dbReference type="EMBL" id="BAN48791.1"/>
    </source>
</evidence>
<dbReference type="GO" id="GO:0005886">
    <property type="term" value="C:plasma membrane"/>
    <property type="evidence" value="ECO:0007669"/>
    <property type="project" value="UniProtKB-SubCell"/>
</dbReference>
<comment type="similarity">
    <text evidence="2">Belongs to the DoxX family.</text>
</comment>
<dbReference type="InterPro" id="IPR051907">
    <property type="entry name" value="DoxX-like_oxidoreductase"/>
</dbReference>
<keyword evidence="5 8" id="KW-1133">Transmembrane helix</keyword>
<gene>
    <name evidence="9" type="ORF">PCA10_30590</name>
</gene>
<feature type="transmembrane region" description="Helical" evidence="8">
    <location>
        <begin position="160"/>
        <end position="179"/>
    </location>
</feature>
<dbReference type="AlphaFoldDB" id="S6AW69"/>
<dbReference type="PANTHER" id="PTHR33452:SF7">
    <property type="entry name" value="DOXX FAMILY PROTEIN"/>
    <property type="match status" value="1"/>
</dbReference>
<evidence type="ECO:0000256" key="4">
    <source>
        <dbReference type="ARBA" id="ARBA00022692"/>
    </source>
</evidence>
<dbReference type="eggNOG" id="COG2259">
    <property type="taxonomic scope" value="Bacteria"/>
</dbReference>
<keyword evidence="6 8" id="KW-0472">Membrane</keyword>
<dbReference type="KEGG" id="pre:PCA10_30590"/>
<keyword evidence="10" id="KW-1185">Reference proteome</keyword>
<accession>S6AW69</accession>
<name>S6AW69_METRE</name>
<dbReference type="PATRIC" id="fig|1245471.3.peg.3081"/>
<evidence type="ECO:0008006" key="11">
    <source>
        <dbReference type="Google" id="ProtNLM"/>
    </source>
</evidence>
<dbReference type="Pfam" id="PF07681">
    <property type="entry name" value="DoxX"/>
    <property type="match status" value="1"/>
</dbReference>
<dbReference type="PANTHER" id="PTHR33452">
    <property type="entry name" value="OXIDOREDUCTASE CATD-RELATED"/>
    <property type="match status" value="1"/>
</dbReference>
<evidence type="ECO:0000256" key="3">
    <source>
        <dbReference type="ARBA" id="ARBA00022475"/>
    </source>
</evidence>
<dbReference type="HOGENOM" id="CLU_058421_7_0_6"/>
<feature type="transmembrane region" description="Helical" evidence="8">
    <location>
        <begin position="117"/>
        <end position="134"/>
    </location>
</feature>
<reference evidence="9 10" key="1">
    <citation type="journal article" date="2013" name="Genome Announc.">
        <title>Complete Genome Sequence of the Carbazole Degrader Pseudomonas resinovorans Strain CA10 (NBRC 106553).</title>
        <authorList>
            <person name="Shintani M."/>
            <person name="Hosoyama A."/>
            <person name="Ohji S."/>
            <person name="Tsuchikane K."/>
            <person name="Takarada H."/>
            <person name="Yamazoe A."/>
            <person name="Fujita N."/>
            <person name="Nojiri H."/>
        </authorList>
    </citation>
    <scope>NUCLEOTIDE SEQUENCE [LARGE SCALE GENOMIC DNA]</scope>
    <source>
        <strain evidence="9 10">NBRC 106553</strain>
    </source>
</reference>
<evidence type="ECO:0000256" key="2">
    <source>
        <dbReference type="ARBA" id="ARBA00006679"/>
    </source>
</evidence>
<sequence length="190" mass="21237">MPPWAPEQRRHPAGALGPEDPTMPSLALTPITFAFNQLDRLGAWSADIPLRLFLAWEFFESGLEKWNGQNWFVDIQSAFPFPFDLLPAGFSWQLSMWAELIAPLLLLLGLGTRFATLVLMVLTLVAIAAVHWPAHWSSLAELAQGYSISNKGYGNYKLPLIYLIAALPLLLNGAGRFSLDALLRRRLRSH</sequence>
<dbReference type="STRING" id="1245471.PCA10_30590"/>
<dbReference type="InterPro" id="IPR032808">
    <property type="entry name" value="DoxX"/>
</dbReference>
<evidence type="ECO:0000313" key="10">
    <source>
        <dbReference type="Proteomes" id="UP000015503"/>
    </source>
</evidence>
<feature type="region of interest" description="Disordered" evidence="7">
    <location>
        <begin position="1"/>
        <end position="21"/>
    </location>
</feature>
<keyword evidence="4 8" id="KW-0812">Transmembrane</keyword>